<dbReference type="OrthoDB" id="9855781at2"/>
<keyword evidence="1" id="KW-0812">Transmembrane</keyword>
<keyword evidence="1" id="KW-1133">Transmembrane helix</keyword>
<dbReference type="AlphaFoldDB" id="A0A1G7XDD8"/>
<keyword evidence="3" id="KW-1185">Reference proteome</keyword>
<sequence length="130" mass="14924">MANISNHNLQSFPIDGSWRSQTQINLFTGYLAEGFRASAARSAPGDISIFGVFFALLNLAACISAGVLLLIWIILSWLFRLIFKSKPPVEEMYKDQRQPQVNTEYTTEMLDWLLSDEYTKLCEERERNIK</sequence>
<keyword evidence="1" id="KW-0472">Membrane</keyword>
<proteinExistence type="predicted"/>
<accession>A0A1G7XDD8</accession>
<name>A0A1G7XDD8_9FLAO</name>
<evidence type="ECO:0000313" key="2">
    <source>
        <dbReference type="EMBL" id="SDG82196.1"/>
    </source>
</evidence>
<reference evidence="3" key="1">
    <citation type="submission" date="2016-10" db="EMBL/GenBank/DDBJ databases">
        <authorList>
            <person name="Varghese N."/>
            <person name="Submissions S."/>
        </authorList>
    </citation>
    <scope>NUCLEOTIDE SEQUENCE [LARGE SCALE GENOMIC DNA]</scope>
    <source>
        <strain evidence="3">CGMCC 1.2747</strain>
    </source>
</reference>
<dbReference type="EMBL" id="FNDB01000002">
    <property type="protein sequence ID" value="SDG82196.1"/>
    <property type="molecule type" value="Genomic_DNA"/>
</dbReference>
<dbReference type="RefSeq" id="WP_091255218.1">
    <property type="nucleotide sequence ID" value="NZ_FNDB01000002.1"/>
</dbReference>
<feature type="transmembrane region" description="Helical" evidence="1">
    <location>
        <begin position="49"/>
        <end position="79"/>
    </location>
</feature>
<organism evidence="2 3">
    <name type="scientific">Flavobacterium omnivorum</name>
    <dbReference type="NCBI Taxonomy" id="178355"/>
    <lineage>
        <taxon>Bacteria</taxon>
        <taxon>Pseudomonadati</taxon>
        <taxon>Bacteroidota</taxon>
        <taxon>Flavobacteriia</taxon>
        <taxon>Flavobacteriales</taxon>
        <taxon>Flavobacteriaceae</taxon>
        <taxon>Flavobacterium</taxon>
    </lineage>
</organism>
<evidence type="ECO:0000256" key="1">
    <source>
        <dbReference type="SAM" id="Phobius"/>
    </source>
</evidence>
<evidence type="ECO:0000313" key="3">
    <source>
        <dbReference type="Proteomes" id="UP000199274"/>
    </source>
</evidence>
<protein>
    <submittedName>
        <fullName evidence="2">Uncharacterized protein</fullName>
    </submittedName>
</protein>
<dbReference type="Proteomes" id="UP000199274">
    <property type="component" value="Unassembled WGS sequence"/>
</dbReference>
<gene>
    <name evidence="2" type="ORF">SAMN04488062_102266</name>
</gene>